<dbReference type="InterPro" id="IPR036388">
    <property type="entry name" value="WH-like_DNA-bd_sf"/>
</dbReference>
<keyword evidence="3" id="KW-0731">Sigma factor</keyword>
<feature type="domain" description="RNA polymerase sigma factor 70 region 4 type 2" evidence="7">
    <location>
        <begin position="136"/>
        <end position="186"/>
    </location>
</feature>
<dbReference type="RefSeq" id="WP_102246278.1">
    <property type="nucleotide sequence ID" value="NZ_CP025682.1"/>
</dbReference>
<dbReference type="AlphaFoldDB" id="A0A2I6S4P6"/>
<dbReference type="Gene3D" id="1.10.1740.10">
    <property type="match status" value="1"/>
</dbReference>
<keyword evidence="2" id="KW-0805">Transcription regulation</keyword>
<dbReference type="PANTHER" id="PTHR43133">
    <property type="entry name" value="RNA POLYMERASE ECF-TYPE SIGMA FACTO"/>
    <property type="match status" value="1"/>
</dbReference>
<dbReference type="SUPFAM" id="SSF88946">
    <property type="entry name" value="Sigma2 domain of RNA polymerase sigma factors"/>
    <property type="match status" value="1"/>
</dbReference>
<keyword evidence="4" id="KW-0238">DNA-binding</keyword>
<evidence type="ECO:0000259" key="6">
    <source>
        <dbReference type="Pfam" id="PF04542"/>
    </source>
</evidence>
<evidence type="ECO:0000313" key="8">
    <source>
        <dbReference type="EMBL" id="AUN94207.1"/>
    </source>
</evidence>
<dbReference type="InterPro" id="IPR014284">
    <property type="entry name" value="RNA_pol_sigma-70_dom"/>
</dbReference>
<dbReference type="InterPro" id="IPR013249">
    <property type="entry name" value="RNA_pol_sigma70_r4_t2"/>
</dbReference>
<organism evidence="8 9">
    <name type="scientific">Pseudazoarcus pumilus</name>
    <dbReference type="NCBI Taxonomy" id="2067960"/>
    <lineage>
        <taxon>Bacteria</taxon>
        <taxon>Pseudomonadati</taxon>
        <taxon>Pseudomonadota</taxon>
        <taxon>Betaproteobacteria</taxon>
        <taxon>Rhodocyclales</taxon>
        <taxon>Zoogloeaceae</taxon>
        <taxon>Pseudazoarcus</taxon>
    </lineage>
</organism>
<reference evidence="8 9" key="1">
    <citation type="submission" date="2018-01" db="EMBL/GenBank/DDBJ databases">
        <authorList>
            <person name="Fu G.-Y."/>
        </authorList>
    </citation>
    <scope>NUCLEOTIDE SEQUENCE [LARGE SCALE GENOMIC DNA]</scope>
    <source>
        <strain evidence="8 9">SY39</strain>
    </source>
</reference>
<dbReference type="SUPFAM" id="SSF88659">
    <property type="entry name" value="Sigma3 and sigma4 domains of RNA polymerase sigma factors"/>
    <property type="match status" value="1"/>
</dbReference>
<evidence type="ECO:0000256" key="1">
    <source>
        <dbReference type="ARBA" id="ARBA00010641"/>
    </source>
</evidence>
<dbReference type="Proteomes" id="UP000242205">
    <property type="component" value="Chromosome"/>
</dbReference>
<name>A0A2I6S4P6_9RHOO</name>
<dbReference type="NCBIfam" id="TIGR02937">
    <property type="entry name" value="sigma70-ECF"/>
    <property type="match status" value="1"/>
</dbReference>
<dbReference type="NCBIfam" id="TIGR02943">
    <property type="entry name" value="Sig70_famx1"/>
    <property type="match status" value="1"/>
</dbReference>
<dbReference type="GO" id="GO:0016987">
    <property type="term" value="F:sigma factor activity"/>
    <property type="evidence" value="ECO:0007669"/>
    <property type="project" value="UniProtKB-KW"/>
</dbReference>
<dbReference type="EMBL" id="CP025682">
    <property type="protein sequence ID" value="AUN94207.1"/>
    <property type="molecule type" value="Genomic_DNA"/>
</dbReference>
<evidence type="ECO:0000313" key="9">
    <source>
        <dbReference type="Proteomes" id="UP000242205"/>
    </source>
</evidence>
<feature type="domain" description="RNA polymerase sigma-70 region 2" evidence="6">
    <location>
        <begin position="17"/>
        <end position="78"/>
    </location>
</feature>
<dbReference type="GO" id="GO:0003677">
    <property type="term" value="F:DNA binding"/>
    <property type="evidence" value="ECO:0007669"/>
    <property type="project" value="UniProtKB-KW"/>
</dbReference>
<evidence type="ECO:0000256" key="2">
    <source>
        <dbReference type="ARBA" id="ARBA00023015"/>
    </source>
</evidence>
<evidence type="ECO:0000259" key="7">
    <source>
        <dbReference type="Pfam" id="PF08281"/>
    </source>
</evidence>
<proteinExistence type="inferred from homology"/>
<dbReference type="InterPro" id="IPR014289">
    <property type="entry name" value="RNA_pol_sigma-24-rel"/>
</dbReference>
<dbReference type="Pfam" id="PF08281">
    <property type="entry name" value="Sigma70_r4_2"/>
    <property type="match status" value="1"/>
</dbReference>
<keyword evidence="9" id="KW-1185">Reference proteome</keyword>
<dbReference type="InterPro" id="IPR007627">
    <property type="entry name" value="RNA_pol_sigma70_r2"/>
</dbReference>
<dbReference type="InterPro" id="IPR013325">
    <property type="entry name" value="RNA_pol_sigma_r2"/>
</dbReference>
<evidence type="ECO:0000256" key="4">
    <source>
        <dbReference type="ARBA" id="ARBA00023125"/>
    </source>
</evidence>
<comment type="similarity">
    <text evidence="1">Belongs to the sigma-70 factor family. ECF subfamily.</text>
</comment>
<sequence>MSAAIDWDSPDLVALRAAMLRFARISLRDAAAAEDMVQEALLAAMQAAAGFDGRSTLKTWMFSILRHKIVDHIRKSSREVSRCDLVADAEEDDAHLDAIFGKKTPWSDAHWTEEDRPAEWPEPESALEQKQFWDVFDACVHRLPENLSRVFLMRELLDLDTSEICTELGISTNNCWVILHRARTRLRGCLEHNWFDEDAPPC</sequence>
<dbReference type="GO" id="GO:0006352">
    <property type="term" value="P:DNA-templated transcription initiation"/>
    <property type="evidence" value="ECO:0007669"/>
    <property type="project" value="InterPro"/>
</dbReference>
<gene>
    <name evidence="8" type="ORF">C0099_04175</name>
</gene>
<dbReference type="InterPro" id="IPR039425">
    <property type="entry name" value="RNA_pol_sigma-70-like"/>
</dbReference>
<evidence type="ECO:0000256" key="5">
    <source>
        <dbReference type="ARBA" id="ARBA00023163"/>
    </source>
</evidence>
<evidence type="ECO:0000256" key="3">
    <source>
        <dbReference type="ARBA" id="ARBA00023082"/>
    </source>
</evidence>
<dbReference type="OrthoDB" id="9782108at2"/>
<dbReference type="KEGG" id="atw:C0099_04175"/>
<dbReference type="InterPro" id="IPR013324">
    <property type="entry name" value="RNA_pol_sigma_r3/r4-like"/>
</dbReference>
<dbReference type="PANTHER" id="PTHR43133:SF8">
    <property type="entry name" value="RNA POLYMERASE SIGMA FACTOR HI_1459-RELATED"/>
    <property type="match status" value="1"/>
</dbReference>
<accession>A0A2I6S4P6</accession>
<dbReference type="Gene3D" id="1.10.10.10">
    <property type="entry name" value="Winged helix-like DNA-binding domain superfamily/Winged helix DNA-binding domain"/>
    <property type="match status" value="1"/>
</dbReference>
<protein>
    <submittedName>
        <fullName evidence="8">RNA polymerase subunit sigma</fullName>
    </submittedName>
</protein>
<keyword evidence="5" id="KW-0804">Transcription</keyword>
<dbReference type="Pfam" id="PF04542">
    <property type="entry name" value="Sigma70_r2"/>
    <property type="match status" value="1"/>
</dbReference>